<organism evidence="2 3">
    <name type="scientific">Triparma laevis f. longispina</name>
    <dbReference type="NCBI Taxonomy" id="1714387"/>
    <lineage>
        <taxon>Eukaryota</taxon>
        <taxon>Sar</taxon>
        <taxon>Stramenopiles</taxon>
        <taxon>Ochrophyta</taxon>
        <taxon>Bolidophyceae</taxon>
        <taxon>Parmales</taxon>
        <taxon>Triparmaceae</taxon>
        <taxon>Triparma</taxon>
    </lineage>
</organism>
<evidence type="ECO:0000313" key="3">
    <source>
        <dbReference type="Proteomes" id="UP001165122"/>
    </source>
</evidence>
<dbReference type="EMBL" id="BRXW01000232">
    <property type="protein sequence ID" value="GMI15502.1"/>
    <property type="molecule type" value="Genomic_DNA"/>
</dbReference>
<evidence type="ECO:0000313" key="2">
    <source>
        <dbReference type="EMBL" id="GMI15502.1"/>
    </source>
</evidence>
<accession>A0A9W7FMQ7</accession>
<keyword evidence="3" id="KW-1185">Reference proteome</keyword>
<name>A0A9W7FMQ7_9STRA</name>
<protein>
    <submittedName>
        <fullName evidence="2">Uncharacterized protein</fullName>
    </submittedName>
</protein>
<dbReference type="AlphaFoldDB" id="A0A9W7FMQ7"/>
<reference evidence="3" key="1">
    <citation type="journal article" date="2023" name="Commun. Biol.">
        <title>Genome analysis of Parmales, the sister group of diatoms, reveals the evolutionary specialization of diatoms from phago-mixotrophs to photoautotrophs.</title>
        <authorList>
            <person name="Ban H."/>
            <person name="Sato S."/>
            <person name="Yoshikawa S."/>
            <person name="Yamada K."/>
            <person name="Nakamura Y."/>
            <person name="Ichinomiya M."/>
            <person name="Sato N."/>
            <person name="Blanc-Mathieu R."/>
            <person name="Endo H."/>
            <person name="Kuwata A."/>
            <person name="Ogata H."/>
        </authorList>
    </citation>
    <scope>NUCLEOTIDE SEQUENCE [LARGE SCALE GENOMIC DNA]</scope>
    <source>
        <strain evidence="3">NIES 3700</strain>
    </source>
</reference>
<dbReference type="OrthoDB" id="203361at2759"/>
<proteinExistence type="predicted"/>
<feature type="region of interest" description="Disordered" evidence="1">
    <location>
        <begin position="1"/>
        <end position="34"/>
    </location>
</feature>
<gene>
    <name evidence="2" type="ORF">TrLO_g306</name>
</gene>
<sequence>MATEGVEKPTQQSPAAGASDENKDGSGEGAAAAAARSTARMALKTGAKTGVATSKVAVKVGAKQLAKTGAKQVAKKTGVKLVQKVGVGKLPVKTIAKVADRGATLGDVADSVSVDSVKSEFKTKGATGAFRVLAKGGLEFAKVTGLGIVAWEGYDFLLSKYQTEQQPQPPPIQMHFGAGAIAGFAHGSLSFVFDRLAGTNLLPHYRVLHHASSHAVLFGSYEVIKTGIENKITFTKTNHEIEAEHAIGIGVAGGAAGIISQVVSSLVEPMEIKGGRMSWSSIQLPILRSAFLPGALGFMAFEYSKEFFQ</sequence>
<evidence type="ECO:0000256" key="1">
    <source>
        <dbReference type="SAM" id="MobiDB-lite"/>
    </source>
</evidence>
<comment type="caution">
    <text evidence="2">The sequence shown here is derived from an EMBL/GenBank/DDBJ whole genome shotgun (WGS) entry which is preliminary data.</text>
</comment>
<dbReference type="Proteomes" id="UP001165122">
    <property type="component" value="Unassembled WGS sequence"/>
</dbReference>